<feature type="compositionally biased region" description="Polar residues" evidence="1">
    <location>
        <begin position="775"/>
        <end position="789"/>
    </location>
</feature>
<evidence type="ECO:0000256" key="1">
    <source>
        <dbReference type="SAM" id="MobiDB-lite"/>
    </source>
</evidence>
<accession>A0A9K3IC02</accession>
<reference evidence="2" key="1">
    <citation type="journal article" date="2017" name="Nature">
        <title>The sunflower genome provides insights into oil metabolism, flowering and Asterid evolution.</title>
        <authorList>
            <person name="Badouin H."/>
            <person name="Gouzy J."/>
            <person name="Grassa C.J."/>
            <person name="Murat F."/>
            <person name="Staton S.E."/>
            <person name="Cottret L."/>
            <person name="Lelandais-Briere C."/>
            <person name="Owens G.L."/>
            <person name="Carrere S."/>
            <person name="Mayjonade B."/>
            <person name="Legrand L."/>
            <person name="Gill N."/>
            <person name="Kane N.C."/>
            <person name="Bowers J.E."/>
            <person name="Hubner S."/>
            <person name="Bellec A."/>
            <person name="Berard A."/>
            <person name="Berges H."/>
            <person name="Blanchet N."/>
            <person name="Boniface M.C."/>
            <person name="Brunel D."/>
            <person name="Catrice O."/>
            <person name="Chaidir N."/>
            <person name="Claudel C."/>
            <person name="Donnadieu C."/>
            <person name="Faraut T."/>
            <person name="Fievet G."/>
            <person name="Helmstetter N."/>
            <person name="King M."/>
            <person name="Knapp S.J."/>
            <person name="Lai Z."/>
            <person name="Le Paslier M.C."/>
            <person name="Lippi Y."/>
            <person name="Lorenzon L."/>
            <person name="Mandel J.R."/>
            <person name="Marage G."/>
            <person name="Marchand G."/>
            <person name="Marquand E."/>
            <person name="Bret-Mestries E."/>
            <person name="Morien E."/>
            <person name="Nambeesan S."/>
            <person name="Nguyen T."/>
            <person name="Pegot-Espagnet P."/>
            <person name="Pouilly N."/>
            <person name="Raftis F."/>
            <person name="Sallet E."/>
            <person name="Schiex T."/>
            <person name="Thomas J."/>
            <person name="Vandecasteele C."/>
            <person name="Vares D."/>
            <person name="Vear F."/>
            <person name="Vautrin S."/>
            <person name="Crespi M."/>
            <person name="Mangin B."/>
            <person name="Burke J.M."/>
            <person name="Salse J."/>
            <person name="Munos S."/>
            <person name="Vincourt P."/>
            <person name="Rieseberg L.H."/>
            <person name="Langlade N.B."/>
        </authorList>
    </citation>
    <scope>NUCLEOTIDE SEQUENCE</scope>
    <source>
        <tissue evidence="2">Leaves</tissue>
    </source>
</reference>
<dbReference type="Gramene" id="mRNA:HanXRQr2_Chr08g0319221">
    <property type="protein sequence ID" value="mRNA:HanXRQr2_Chr08g0319221"/>
    <property type="gene ID" value="HanXRQr2_Chr08g0319221"/>
</dbReference>
<feature type="region of interest" description="Disordered" evidence="1">
    <location>
        <begin position="421"/>
        <end position="457"/>
    </location>
</feature>
<dbReference type="AlphaFoldDB" id="A0A9K3IC02"/>
<dbReference type="PANTHER" id="PTHR34835:SF34">
    <property type="entry name" value="OS08G0555500 PROTEIN"/>
    <property type="match status" value="1"/>
</dbReference>
<comment type="caution">
    <text evidence="2">The sequence shown here is derived from an EMBL/GenBank/DDBJ whole genome shotgun (WGS) entry which is preliminary data.</text>
</comment>
<feature type="compositionally biased region" description="Polar residues" evidence="1">
    <location>
        <begin position="83"/>
        <end position="93"/>
    </location>
</feature>
<dbReference type="PANTHER" id="PTHR34835">
    <property type="entry name" value="OS07G0283600 PROTEIN-RELATED"/>
    <property type="match status" value="1"/>
</dbReference>
<evidence type="ECO:0000313" key="2">
    <source>
        <dbReference type="EMBL" id="KAF5793681.1"/>
    </source>
</evidence>
<reference evidence="2" key="2">
    <citation type="submission" date="2020-06" db="EMBL/GenBank/DDBJ databases">
        <title>Helianthus annuus Genome sequencing and assembly Release 2.</title>
        <authorList>
            <person name="Gouzy J."/>
            <person name="Langlade N."/>
            <person name="Munos S."/>
        </authorList>
    </citation>
    <scope>NUCLEOTIDE SEQUENCE</scope>
    <source>
        <tissue evidence="2">Leaves</tissue>
    </source>
</reference>
<feature type="region of interest" description="Disordered" evidence="1">
    <location>
        <begin position="722"/>
        <end position="748"/>
    </location>
</feature>
<name>A0A9K3IC02_HELAN</name>
<feature type="compositionally biased region" description="Polar residues" evidence="1">
    <location>
        <begin position="550"/>
        <end position="561"/>
    </location>
</feature>
<feature type="region of interest" description="Disordered" evidence="1">
    <location>
        <begin position="60"/>
        <end position="93"/>
    </location>
</feature>
<dbReference type="EMBL" id="MNCJ02000323">
    <property type="protein sequence ID" value="KAF5793681.1"/>
    <property type="molecule type" value="Genomic_DNA"/>
</dbReference>
<gene>
    <name evidence="2" type="ORF">HanXRQr2_Chr08g0319221</name>
</gene>
<sequence>MVAHTRSLSRGKGKTNLEPDVICVSSGTRSRRQRNSHVACVLFDSTEEDVTPPRANIKRQITKRKQTDYCGSPTKKRKKHRQPAQQIPALNTRSSPKQLFSAMMVLSDRQKESIKAMGFGGLLGLSVNGIPEKLAFHVVDSFDAKSLTLNIGNASLVVDAGLISKLLGIRNTGLRFADVEVAKTLPPSLKAWRARFPPTTYIAPSLISAEIQKDTYSDMAFFRTDFALLFLTAMGSSQQNGYVKDKILKRLTAETRYEDYNWCEFIIECLRKCKKKWRPSDPKCCWVGPLTVLTLLYVDCTQQPACNTGVGVRALHYWTKDLLTRRQDYEIANGGFGRGRVKPLSEAPAENGGAEQASIVDEWLQELAALRSKIEKTLSDRLNLDPDNEDHRRLKRKYLEVLDVLPCLPDEGLETFEEGDMLNRTAGGSSSPPSALAEGVEQAAQDDTNVASDSADEHEECNLNVLIAGIAKTAVEGDGASLRDVSIVCDTFPGTRGAAGGDDADDGADEPDMGNVGAVTACSGGAGYKQAESLEGVNHGEDQLAVDSQGTVSLGENSQVDASVPVETRVGRSDVESPANVGKSDSGDVTGGPEATPDDGNKETGATVDDGVENAQADVDGSPPAADVLQQQAASLLRPLAVCGLFAPSVRSPRLAAEIENVSEPGTGVAAERTDGVTTEGVQVSVKTGGGVDGGRSRVGGSSHPSFSLGISQEVACGAGAGEKSPVAGVQTDFGPGPSDDLDVSATISSPVRSPLSFKSWVREGEAPTKVDVASGSQPSFSLGISQSVPCERQPNGKNSSNEAGPGSVRSGGAGGTDGARRRLGADICGWVPIATRGPFDMAEGSKRTGTGGAPEANGAYSSKTNQSVSREAALAFQP</sequence>
<keyword evidence="3" id="KW-1185">Reference proteome</keyword>
<feature type="compositionally biased region" description="Low complexity" evidence="1">
    <location>
        <begin position="426"/>
        <end position="435"/>
    </location>
</feature>
<feature type="compositionally biased region" description="Acidic residues" evidence="1">
    <location>
        <begin position="502"/>
        <end position="512"/>
    </location>
</feature>
<protein>
    <recommendedName>
        <fullName evidence="4">Ulp1 protease family, C-terminal catalytic domain-containing protein</fullName>
    </recommendedName>
</protein>
<feature type="compositionally biased region" description="Polar residues" evidence="1">
    <location>
        <begin position="860"/>
        <end position="870"/>
    </location>
</feature>
<dbReference type="Proteomes" id="UP000215914">
    <property type="component" value="Unassembled WGS sequence"/>
</dbReference>
<organism evidence="2 3">
    <name type="scientific">Helianthus annuus</name>
    <name type="common">Common sunflower</name>
    <dbReference type="NCBI Taxonomy" id="4232"/>
    <lineage>
        <taxon>Eukaryota</taxon>
        <taxon>Viridiplantae</taxon>
        <taxon>Streptophyta</taxon>
        <taxon>Embryophyta</taxon>
        <taxon>Tracheophyta</taxon>
        <taxon>Spermatophyta</taxon>
        <taxon>Magnoliopsida</taxon>
        <taxon>eudicotyledons</taxon>
        <taxon>Gunneridae</taxon>
        <taxon>Pentapetalae</taxon>
        <taxon>asterids</taxon>
        <taxon>campanulids</taxon>
        <taxon>Asterales</taxon>
        <taxon>Asteraceae</taxon>
        <taxon>Asteroideae</taxon>
        <taxon>Heliantheae alliance</taxon>
        <taxon>Heliantheae</taxon>
        <taxon>Helianthus</taxon>
    </lineage>
</organism>
<feature type="region of interest" description="Disordered" evidence="1">
    <location>
        <begin position="836"/>
        <end position="879"/>
    </location>
</feature>
<evidence type="ECO:0008006" key="4">
    <source>
        <dbReference type="Google" id="ProtNLM"/>
    </source>
</evidence>
<evidence type="ECO:0000313" key="3">
    <source>
        <dbReference type="Proteomes" id="UP000215914"/>
    </source>
</evidence>
<feature type="region of interest" description="Disordered" evidence="1">
    <location>
        <begin position="550"/>
        <end position="608"/>
    </location>
</feature>
<feature type="region of interest" description="Disordered" evidence="1">
    <location>
        <begin position="769"/>
        <end position="822"/>
    </location>
</feature>
<proteinExistence type="predicted"/>
<feature type="region of interest" description="Disordered" evidence="1">
    <location>
        <begin position="495"/>
        <end position="514"/>
    </location>
</feature>